<dbReference type="Proteomes" id="UP001597419">
    <property type="component" value="Unassembled WGS sequence"/>
</dbReference>
<gene>
    <name evidence="2" type="ORF">ACFSYJ_17730</name>
</gene>
<protein>
    <submittedName>
        <fullName evidence="2">Uncharacterized protein</fullName>
    </submittedName>
</protein>
<keyword evidence="1" id="KW-0732">Signal</keyword>
<dbReference type="EMBL" id="JBHUKU010000008">
    <property type="protein sequence ID" value="MFD2460453.1"/>
    <property type="molecule type" value="Genomic_DNA"/>
</dbReference>
<accession>A0ABW5GHY9</accession>
<feature type="signal peptide" evidence="1">
    <location>
        <begin position="1"/>
        <end position="27"/>
    </location>
</feature>
<comment type="caution">
    <text evidence="2">The sequence shown here is derived from an EMBL/GenBank/DDBJ whole genome shotgun (WGS) entry which is preliminary data.</text>
</comment>
<evidence type="ECO:0000313" key="3">
    <source>
        <dbReference type="Proteomes" id="UP001597419"/>
    </source>
</evidence>
<name>A0ABW5GHY9_9PSEU</name>
<organism evidence="2 3">
    <name type="scientific">Amycolatopsis samaneae</name>
    <dbReference type="NCBI Taxonomy" id="664691"/>
    <lineage>
        <taxon>Bacteria</taxon>
        <taxon>Bacillati</taxon>
        <taxon>Actinomycetota</taxon>
        <taxon>Actinomycetes</taxon>
        <taxon>Pseudonocardiales</taxon>
        <taxon>Pseudonocardiaceae</taxon>
        <taxon>Amycolatopsis</taxon>
    </lineage>
</organism>
<dbReference type="RefSeq" id="WP_345397590.1">
    <property type="nucleotide sequence ID" value="NZ_BAABHG010000009.1"/>
</dbReference>
<evidence type="ECO:0000256" key="1">
    <source>
        <dbReference type="SAM" id="SignalP"/>
    </source>
</evidence>
<reference evidence="3" key="1">
    <citation type="journal article" date="2019" name="Int. J. Syst. Evol. Microbiol.">
        <title>The Global Catalogue of Microorganisms (GCM) 10K type strain sequencing project: providing services to taxonomists for standard genome sequencing and annotation.</title>
        <authorList>
            <consortium name="The Broad Institute Genomics Platform"/>
            <consortium name="The Broad Institute Genome Sequencing Center for Infectious Disease"/>
            <person name="Wu L."/>
            <person name="Ma J."/>
        </authorList>
    </citation>
    <scope>NUCLEOTIDE SEQUENCE [LARGE SCALE GENOMIC DNA]</scope>
    <source>
        <strain evidence="3">CGMCC 4.7643</strain>
    </source>
</reference>
<keyword evidence="3" id="KW-1185">Reference proteome</keyword>
<sequence length="48" mass="5057">MTRRIRIALACTLAVFGLAVLAGPAVADETPLRAPNSGQLTWSVLHTP</sequence>
<proteinExistence type="predicted"/>
<evidence type="ECO:0000313" key="2">
    <source>
        <dbReference type="EMBL" id="MFD2460453.1"/>
    </source>
</evidence>
<feature type="chain" id="PRO_5047030703" evidence="1">
    <location>
        <begin position="28"/>
        <end position="48"/>
    </location>
</feature>